<dbReference type="CDD" id="cd15482">
    <property type="entry name" value="Sialidase_non-viral"/>
    <property type="match status" value="1"/>
</dbReference>
<feature type="domain" description="Sialidase" evidence="1">
    <location>
        <begin position="37"/>
        <end position="326"/>
    </location>
</feature>
<accession>A0A4Q9DG51</accession>
<dbReference type="PANTHER" id="PTHR43752">
    <property type="entry name" value="BNR/ASP-BOX REPEAT FAMILY PROTEIN"/>
    <property type="match status" value="1"/>
</dbReference>
<dbReference type="PANTHER" id="PTHR43752:SF2">
    <property type="entry name" value="BNR_ASP-BOX REPEAT FAMILY PROTEIN"/>
    <property type="match status" value="1"/>
</dbReference>
<evidence type="ECO:0000313" key="3">
    <source>
        <dbReference type="Proteomes" id="UP000293142"/>
    </source>
</evidence>
<dbReference type="Gene3D" id="2.120.10.10">
    <property type="match status" value="1"/>
</dbReference>
<dbReference type="Pfam" id="PF13088">
    <property type="entry name" value="BNR_2"/>
    <property type="match status" value="1"/>
</dbReference>
<protein>
    <submittedName>
        <fullName evidence="2">Exo-alpha-sialidase</fullName>
    </submittedName>
</protein>
<proteinExistence type="predicted"/>
<comment type="caution">
    <text evidence="2">The sequence shown here is derived from an EMBL/GenBank/DDBJ whole genome shotgun (WGS) entry which is preliminary data.</text>
</comment>
<dbReference type="OrthoDB" id="41724at2"/>
<dbReference type="EMBL" id="SIRE01000031">
    <property type="protein sequence ID" value="TBL70538.1"/>
    <property type="molecule type" value="Genomic_DNA"/>
</dbReference>
<dbReference type="Proteomes" id="UP000293142">
    <property type="component" value="Unassembled WGS sequence"/>
</dbReference>
<evidence type="ECO:0000259" key="1">
    <source>
        <dbReference type="Pfam" id="PF13088"/>
    </source>
</evidence>
<gene>
    <name evidence="2" type="ORF">EYB31_32985</name>
</gene>
<organism evidence="2 3">
    <name type="scientific">Paenibacillus thalictri</name>
    <dbReference type="NCBI Taxonomy" id="2527873"/>
    <lineage>
        <taxon>Bacteria</taxon>
        <taxon>Bacillati</taxon>
        <taxon>Bacillota</taxon>
        <taxon>Bacilli</taxon>
        <taxon>Bacillales</taxon>
        <taxon>Paenibacillaceae</taxon>
        <taxon>Paenibacillus</taxon>
    </lineage>
</organism>
<evidence type="ECO:0000313" key="2">
    <source>
        <dbReference type="EMBL" id="TBL70538.1"/>
    </source>
</evidence>
<keyword evidence="3" id="KW-1185">Reference proteome</keyword>
<dbReference type="SUPFAM" id="SSF50939">
    <property type="entry name" value="Sialidases"/>
    <property type="match status" value="1"/>
</dbReference>
<name>A0A4Q9DG51_9BACL</name>
<dbReference type="AlphaFoldDB" id="A0A4Q9DG51"/>
<dbReference type="InterPro" id="IPR011040">
    <property type="entry name" value="Sialidase"/>
</dbReference>
<dbReference type="RefSeq" id="WP_131017822.1">
    <property type="nucleotide sequence ID" value="NZ_SIRE01000031.1"/>
</dbReference>
<dbReference type="InterPro" id="IPR036278">
    <property type="entry name" value="Sialidase_sf"/>
</dbReference>
<reference evidence="2 3" key="1">
    <citation type="submission" date="2019-02" db="EMBL/GenBank/DDBJ databases">
        <title>Paenibacillus sp. nov., isolated from surface-sterilized tissue of Thalictrum simplex L.</title>
        <authorList>
            <person name="Tuo L."/>
        </authorList>
    </citation>
    <scope>NUCLEOTIDE SEQUENCE [LARGE SCALE GENOMIC DNA]</scope>
    <source>
        <strain evidence="2 3">N2SHLJ1</strain>
    </source>
</reference>
<sequence>MDTMRLIYWGKAPNLVCCEAILREMPNGEWVTFIQTGGFTEPHIDNDVYLSRSTDRGETWGPLVRLFDIPGKATYQTEAMVLGDEVTLFVTVHNGKFLDWEQWMCVSRDSGYTWSELVPLPVPHLFERTFIRTLYHKRNGELVLPYQHYHVAEEELARLRAEDLPIMRTSSYRSDNGVLISRDNGKTWDAHGGISIDLPNWNWAENNVVELSDGRMVMLIRADRTSMLYRSDSADGGRTWSEAYPSGIVNAGTKLRLFRLKDDRIALLHNPAPWRAEHGLASRNPLSLWISDDDMKTWSVQRDLVTFPGGLSYPDGFVDEDKGVIHFTFDYNKHDTIYVGARIDG</sequence>